<organism evidence="3 4">
    <name type="scientific">Klebsormidium nitens</name>
    <name type="common">Green alga</name>
    <name type="synonym">Ulothrix nitens</name>
    <dbReference type="NCBI Taxonomy" id="105231"/>
    <lineage>
        <taxon>Eukaryota</taxon>
        <taxon>Viridiplantae</taxon>
        <taxon>Streptophyta</taxon>
        <taxon>Klebsormidiophyceae</taxon>
        <taxon>Klebsormidiales</taxon>
        <taxon>Klebsormidiaceae</taxon>
        <taxon>Klebsormidium</taxon>
    </lineage>
</organism>
<dbReference type="Pfam" id="PF03364">
    <property type="entry name" value="Polyketide_cyc"/>
    <property type="match status" value="2"/>
</dbReference>
<feature type="region of interest" description="Disordered" evidence="1">
    <location>
        <begin position="646"/>
        <end position="705"/>
    </location>
</feature>
<evidence type="ECO:0000256" key="1">
    <source>
        <dbReference type="SAM" id="MobiDB-lite"/>
    </source>
</evidence>
<dbReference type="Gene3D" id="3.30.530.20">
    <property type="match status" value="2"/>
</dbReference>
<feature type="compositionally biased region" description="Basic and acidic residues" evidence="1">
    <location>
        <begin position="417"/>
        <end position="436"/>
    </location>
</feature>
<dbReference type="PANTHER" id="PTHR34060">
    <property type="entry name" value="POLYKETIDE CYCLASE / DEHYDRASE AND LIPID TRANSPORT PROTEIN"/>
    <property type="match status" value="1"/>
</dbReference>
<sequence>MADKAQTYPKKQTGVTLKWVGPHTSSDHNLTETVLESIFPEGAAEAQRVECKIETVAWRKRHISASVEVAASAERVWRVLTDYERLAEFIPNLAKSERIPCPTRGRIWLLQLGVQSSMYWQIEARVVLDLEEKFAAPGGPELHFSMVEGDFKLFAGKWALRESNRHGHVTLHYEVDVLPRAILPTAFVERIIQADLPRNLRAIANRAQALMTSSTAPSLTSAEGAAPILDLEIENGNGSSTALPPSVVTVATGAGAGLDLEVSWWSGPGQPPNPGLIGPACESATKTESEEDEDRRGNDLTTGVEGGGSALEISNGSNGKNGLNGESGSNGQPTSSGVTAVTSPPKNGAGNGTPRKRVNGLQEKEVHPEAKGPTNEFSAQESRRSPDAHSESELRSAVENITKEPVPKPGYTATKTVRWEEERERGRKTERPDTVRDPVTESNFQLVDAPYFPAECTVIPPEDRDIRAGFKQRVDEVHLRRLDDLLERGGVHRRVVAAITIAATVEAVWDVLTDYERLKDFIPNLARSDVRSRHPDERRVRLHQVGVKCLCYMVLHAQATMDIVERPYKEIHFKQIDGDFDTFEGRWLLEPLGPGHTMLKYVVETRVRKNSLLPEALVEEVIYEDLPANLCAIRKRVESLKSIYSDPSFRSSNDDTPGASAPPRGGRSWGSRTPTLATDVAQVSESSPRKKTLRHLPVAPPGTLFDTKVKRAPQAKQLRRVRANPVQKASAGFPLRRARPKASILPDTESRNMRPLSRPDFADFGALTAALEEFILRHGVMGVMPTRSQLRGSKRADLEKGMRLHGGPAIVAARLGLEIQHQQKPAGYWCDLANIEREIKALQPVIGVDRGVMPSRRMLERAGRFDIARALEKWGGAKGLAAKLGLKVVNRNKVRDPERTC</sequence>
<accession>A0A1Y1HZZ8</accession>
<dbReference type="InterPro" id="IPR023393">
    <property type="entry name" value="START-like_dom_sf"/>
</dbReference>
<evidence type="ECO:0000313" key="4">
    <source>
        <dbReference type="Proteomes" id="UP000054558"/>
    </source>
</evidence>
<dbReference type="SUPFAM" id="SSF55961">
    <property type="entry name" value="Bet v1-like"/>
    <property type="match status" value="2"/>
</dbReference>
<feature type="region of interest" description="Disordered" evidence="1">
    <location>
        <begin position="264"/>
        <end position="436"/>
    </location>
</feature>
<dbReference type="AlphaFoldDB" id="A0A1Y1HZZ8"/>
<dbReference type="OrthoDB" id="2779at2759"/>
<protein>
    <recommendedName>
        <fullName evidence="2">Coenzyme Q-binding protein COQ10 START domain-containing protein</fullName>
    </recommendedName>
</protein>
<feature type="domain" description="Coenzyme Q-binding protein COQ10 START" evidence="2">
    <location>
        <begin position="69"/>
        <end position="203"/>
    </location>
</feature>
<dbReference type="InterPro" id="IPR005031">
    <property type="entry name" value="COQ10_START"/>
</dbReference>
<feature type="domain" description="Coenzyme Q-binding protein COQ10 START" evidence="2">
    <location>
        <begin position="501"/>
        <end position="633"/>
    </location>
</feature>
<dbReference type="EMBL" id="DF237131">
    <property type="protein sequence ID" value="GAQ84260.1"/>
    <property type="molecule type" value="Genomic_DNA"/>
</dbReference>
<feature type="compositionally biased region" description="Low complexity" evidence="1">
    <location>
        <begin position="314"/>
        <end position="331"/>
    </location>
</feature>
<name>A0A1Y1HZZ8_KLENI</name>
<evidence type="ECO:0000259" key="2">
    <source>
        <dbReference type="Pfam" id="PF03364"/>
    </source>
</evidence>
<gene>
    <name evidence="3" type="ORF">KFL_001820130</name>
</gene>
<feature type="compositionally biased region" description="Basic and acidic residues" evidence="1">
    <location>
        <begin position="381"/>
        <end position="406"/>
    </location>
</feature>
<dbReference type="PANTHER" id="PTHR34060:SF2">
    <property type="entry name" value="OS03G0837900 PROTEIN"/>
    <property type="match status" value="1"/>
</dbReference>
<feature type="compositionally biased region" description="Polar residues" evidence="1">
    <location>
        <begin position="332"/>
        <end position="345"/>
    </location>
</feature>
<feature type="compositionally biased region" description="Polar residues" evidence="1">
    <location>
        <begin position="670"/>
        <end position="686"/>
    </location>
</feature>
<dbReference type="OMA" id="DHWGAEY"/>
<dbReference type="Proteomes" id="UP000054558">
    <property type="component" value="Unassembled WGS sequence"/>
</dbReference>
<dbReference type="CDD" id="cd08866">
    <property type="entry name" value="SRPBCC_11"/>
    <property type="match status" value="2"/>
</dbReference>
<evidence type="ECO:0000313" key="3">
    <source>
        <dbReference type="EMBL" id="GAQ84260.1"/>
    </source>
</evidence>
<dbReference type="STRING" id="105231.A0A1Y1HZZ8"/>
<proteinExistence type="predicted"/>
<keyword evidence="4" id="KW-1185">Reference proteome</keyword>
<reference evidence="3 4" key="1">
    <citation type="journal article" date="2014" name="Nat. Commun.">
        <title>Klebsormidium flaccidum genome reveals primary factors for plant terrestrial adaptation.</title>
        <authorList>
            <person name="Hori K."/>
            <person name="Maruyama F."/>
            <person name="Fujisawa T."/>
            <person name="Togashi T."/>
            <person name="Yamamoto N."/>
            <person name="Seo M."/>
            <person name="Sato S."/>
            <person name="Yamada T."/>
            <person name="Mori H."/>
            <person name="Tajima N."/>
            <person name="Moriyama T."/>
            <person name="Ikeuchi M."/>
            <person name="Watanabe M."/>
            <person name="Wada H."/>
            <person name="Kobayashi K."/>
            <person name="Saito M."/>
            <person name="Masuda T."/>
            <person name="Sasaki-Sekimoto Y."/>
            <person name="Mashiguchi K."/>
            <person name="Awai K."/>
            <person name="Shimojima M."/>
            <person name="Masuda S."/>
            <person name="Iwai M."/>
            <person name="Nobusawa T."/>
            <person name="Narise T."/>
            <person name="Kondo S."/>
            <person name="Saito H."/>
            <person name="Sato R."/>
            <person name="Murakawa M."/>
            <person name="Ihara Y."/>
            <person name="Oshima-Yamada Y."/>
            <person name="Ohtaka K."/>
            <person name="Satoh M."/>
            <person name="Sonobe K."/>
            <person name="Ishii M."/>
            <person name="Ohtani R."/>
            <person name="Kanamori-Sato M."/>
            <person name="Honoki R."/>
            <person name="Miyazaki D."/>
            <person name="Mochizuki H."/>
            <person name="Umetsu J."/>
            <person name="Higashi K."/>
            <person name="Shibata D."/>
            <person name="Kamiya Y."/>
            <person name="Sato N."/>
            <person name="Nakamura Y."/>
            <person name="Tabata S."/>
            <person name="Ida S."/>
            <person name="Kurokawa K."/>
            <person name="Ohta H."/>
        </authorList>
    </citation>
    <scope>NUCLEOTIDE SEQUENCE [LARGE SCALE GENOMIC DNA]</scope>
    <source>
        <strain evidence="3 4">NIES-2285</strain>
    </source>
</reference>